<evidence type="ECO:0000256" key="1">
    <source>
        <dbReference type="SAM" id="SignalP"/>
    </source>
</evidence>
<organism evidence="2 3">
    <name type="scientific">Streptomyces cirratus</name>
    <dbReference type="NCBI Taxonomy" id="68187"/>
    <lineage>
        <taxon>Bacteria</taxon>
        <taxon>Bacillati</taxon>
        <taxon>Actinomycetota</taxon>
        <taxon>Actinomycetes</taxon>
        <taxon>Kitasatosporales</taxon>
        <taxon>Streptomycetaceae</taxon>
        <taxon>Streptomyces</taxon>
    </lineage>
</organism>
<proteinExistence type="predicted"/>
<feature type="chain" id="PRO_5045079277" description="Secreted protein" evidence="1">
    <location>
        <begin position="30"/>
        <end position="246"/>
    </location>
</feature>
<comment type="caution">
    <text evidence="2">The sequence shown here is derived from an EMBL/GenBank/DDBJ whole genome shotgun (WGS) entry which is preliminary data.</text>
</comment>
<feature type="signal peptide" evidence="1">
    <location>
        <begin position="1"/>
        <end position="29"/>
    </location>
</feature>
<dbReference type="EMBL" id="BMVP01000001">
    <property type="protein sequence ID" value="GHB41077.1"/>
    <property type="molecule type" value="Genomic_DNA"/>
</dbReference>
<keyword evidence="3" id="KW-1185">Reference proteome</keyword>
<accession>A0ABQ3EKE7</accession>
<evidence type="ECO:0000313" key="2">
    <source>
        <dbReference type="EMBL" id="GHB41077.1"/>
    </source>
</evidence>
<keyword evidence="1" id="KW-0732">Signal</keyword>
<evidence type="ECO:0008006" key="4">
    <source>
        <dbReference type="Google" id="ProtNLM"/>
    </source>
</evidence>
<dbReference type="RefSeq" id="WP_190182588.1">
    <property type="nucleotide sequence ID" value="NZ_BMVP01000001.1"/>
</dbReference>
<sequence length="246" mass="26464">MRFTGHARRWLATAVGAAVLTLVTAPASGAERDRLAGAYLNLHQCVYFALLPNTNTITMVGPGDDGRFRTGTNVSDTADHTLSCGRGDGNYRENVNRSWFTTFDLRTGRYLNLHQCVYYSDSGTDHLTTVIPDTTSGFSAGTNVSDTADTKPSCEPGAEGYRLIPLLSAVKALDLRAGKYLNLEQCVYYFTRFNDHFTTVAPSDDGRFRAGTNVSDTAGAEPSCGAGDGNYEPIPLLSGVRALALT</sequence>
<dbReference type="Proteomes" id="UP000642673">
    <property type="component" value="Unassembled WGS sequence"/>
</dbReference>
<protein>
    <recommendedName>
        <fullName evidence="4">Secreted protein</fullName>
    </recommendedName>
</protein>
<name>A0ABQ3EKE7_9ACTN</name>
<gene>
    <name evidence="2" type="ORF">GCM10010347_08460</name>
</gene>
<evidence type="ECO:0000313" key="3">
    <source>
        <dbReference type="Proteomes" id="UP000642673"/>
    </source>
</evidence>
<reference evidence="3" key="1">
    <citation type="journal article" date="2019" name="Int. J. Syst. Evol. Microbiol.">
        <title>The Global Catalogue of Microorganisms (GCM) 10K type strain sequencing project: providing services to taxonomists for standard genome sequencing and annotation.</title>
        <authorList>
            <consortium name="The Broad Institute Genomics Platform"/>
            <consortium name="The Broad Institute Genome Sequencing Center for Infectious Disease"/>
            <person name="Wu L."/>
            <person name="Ma J."/>
        </authorList>
    </citation>
    <scope>NUCLEOTIDE SEQUENCE [LARGE SCALE GENOMIC DNA]</scope>
    <source>
        <strain evidence="3">JCM 4738</strain>
    </source>
</reference>